<accession>A0AAN6WIA8</accession>
<keyword evidence="2" id="KW-0472">Membrane</keyword>
<evidence type="ECO:0000313" key="4">
    <source>
        <dbReference type="Proteomes" id="UP001302126"/>
    </source>
</evidence>
<organism evidence="3 4">
    <name type="scientific">Podospora australis</name>
    <dbReference type="NCBI Taxonomy" id="1536484"/>
    <lineage>
        <taxon>Eukaryota</taxon>
        <taxon>Fungi</taxon>
        <taxon>Dikarya</taxon>
        <taxon>Ascomycota</taxon>
        <taxon>Pezizomycotina</taxon>
        <taxon>Sordariomycetes</taxon>
        <taxon>Sordariomycetidae</taxon>
        <taxon>Sordariales</taxon>
        <taxon>Podosporaceae</taxon>
        <taxon>Podospora</taxon>
    </lineage>
</organism>
<comment type="caution">
    <text evidence="3">The sequence shown here is derived from an EMBL/GenBank/DDBJ whole genome shotgun (WGS) entry which is preliminary data.</text>
</comment>
<reference evidence="3" key="2">
    <citation type="submission" date="2023-05" db="EMBL/GenBank/DDBJ databases">
        <authorList>
            <consortium name="Lawrence Berkeley National Laboratory"/>
            <person name="Steindorff A."/>
            <person name="Hensen N."/>
            <person name="Bonometti L."/>
            <person name="Westerberg I."/>
            <person name="Brannstrom I.O."/>
            <person name="Guillou S."/>
            <person name="Cros-Aarteil S."/>
            <person name="Calhoun S."/>
            <person name="Haridas S."/>
            <person name="Kuo A."/>
            <person name="Mondo S."/>
            <person name="Pangilinan J."/>
            <person name="Riley R."/>
            <person name="Labutti K."/>
            <person name="Andreopoulos B."/>
            <person name="Lipzen A."/>
            <person name="Chen C."/>
            <person name="Yanf M."/>
            <person name="Daum C."/>
            <person name="Ng V."/>
            <person name="Clum A."/>
            <person name="Ohm R."/>
            <person name="Martin F."/>
            <person name="Silar P."/>
            <person name="Natvig D."/>
            <person name="Lalanne C."/>
            <person name="Gautier V."/>
            <person name="Ament-Velasquez S.L."/>
            <person name="Kruys A."/>
            <person name="Hutchinson M.I."/>
            <person name="Powell A.J."/>
            <person name="Barry K."/>
            <person name="Miller A.N."/>
            <person name="Grigoriev I.V."/>
            <person name="Debuchy R."/>
            <person name="Gladieux P."/>
            <person name="Thoren M.H."/>
            <person name="Johannesson H."/>
        </authorList>
    </citation>
    <scope>NUCLEOTIDE SEQUENCE</scope>
    <source>
        <strain evidence="3">PSN309</strain>
    </source>
</reference>
<keyword evidence="2" id="KW-1133">Transmembrane helix</keyword>
<feature type="region of interest" description="Disordered" evidence="1">
    <location>
        <begin position="1"/>
        <end position="47"/>
    </location>
</feature>
<keyword evidence="2" id="KW-0812">Transmembrane</keyword>
<feature type="compositionally biased region" description="Acidic residues" evidence="1">
    <location>
        <begin position="139"/>
        <end position="150"/>
    </location>
</feature>
<dbReference type="EMBL" id="MU864664">
    <property type="protein sequence ID" value="KAK4182415.1"/>
    <property type="molecule type" value="Genomic_DNA"/>
</dbReference>
<name>A0AAN6WIA8_9PEZI</name>
<keyword evidence="4" id="KW-1185">Reference proteome</keyword>
<feature type="region of interest" description="Disordered" evidence="1">
    <location>
        <begin position="114"/>
        <end position="154"/>
    </location>
</feature>
<protein>
    <submittedName>
        <fullName evidence="3">Uncharacterized protein</fullName>
    </submittedName>
</protein>
<evidence type="ECO:0000256" key="2">
    <source>
        <dbReference type="SAM" id="Phobius"/>
    </source>
</evidence>
<gene>
    <name evidence="3" type="ORF">QBC35DRAFT_479092</name>
</gene>
<proteinExistence type="predicted"/>
<dbReference type="Proteomes" id="UP001302126">
    <property type="component" value="Unassembled WGS sequence"/>
</dbReference>
<evidence type="ECO:0000313" key="3">
    <source>
        <dbReference type="EMBL" id="KAK4182415.1"/>
    </source>
</evidence>
<feature type="transmembrane region" description="Helical" evidence="2">
    <location>
        <begin position="160"/>
        <end position="190"/>
    </location>
</feature>
<sequence length="226" mass="24253">MPNQWKSPLRGVYGKASYLKNSDDETTEMPNQPEPSQRGVYGSYAKDCYNASPAPVNRYGGSAQYMKPSVHFAEPEHDGYGNGSDDDSAEQAYYSAKYDEYKKATAKRESERAAVANKAKADSLSNDKPGESATVNGSDAEESESPTTEEETPKSECDALYALIGVFLTSLAGALFCCIATPPCVIFSLLSSLFSRTTAPATKTNTSTSPTVTTVGKDESYCSAMD</sequence>
<evidence type="ECO:0000256" key="1">
    <source>
        <dbReference type="SAM" id="MobiDB-lite"/>
    </source>
</evidence>
<reference evidence="3" key="1">
    <citation type="journal article" date="2023" name="Mol. Phylogenet. Evol.">
        <title>Genome-scale phylogeny and comparative genomics of the fungal order Sordariales.</title>
        <authorList>
            <person name="Hensen N."/>
            <person name="Bonometti L."/>
            <person name="Westerberg I."/>
            <person name="Brannstrom I.O."/>
            <person name="Guillou S."/>
            <person name="Cros-Aarteil S."/>
            <person name="Calhoun S."/>
            <person name="Haridas S."/>
            <person name="Kuo A."/>
            <person name="Mondo S."/>
            <person name="Pangilinan J."/>
            <person name="Riley R."/>
            <person name="LaButti K."/>
            <person name="Andreopoulos B."/>
            <person name="Lipzen A."/>
            <person name="Chen C."/>
            <person name="Yan M."/>
            <person name="Daum C."/>
            <person name="Ng V."/>
            <person name="Clum A."/>
            <person name="Steindorff A."/>
            <person name="Ohm R.A."/>
            <person name="Martin F."/>
            <person name="Silar P."/>
            <person name="Natvig D.O."/>
            <person name="Lalanne C."/>
            <person name="Gautier V."/>
            <person name="Ament-Velasquez S.L."/>
            <person name="Kruys A."/>
            <person name="Hutchinson M.I."/>
            <person name="Powell A.J."/>
            <person name="Barry K."/>
            <person name="Miller A.N."/>
            <person name="Grigoriev I.V."/>
            <person name="Debuchy R."/>
            <person name="Gladieux P."/>
            <person name="Hiltunen Thoren M."/>
            <person name="Johannesson H."/>
        </authorList>
    </citation>
    <scope>NUCLEOTIDE SEQUENCE</scope>
    <source>
        <strain evidence="3">PSN309</strain>
    </source>
</reference>
<dbReference type="AlphaFoldDB" id="A0AAN6WIA8"/>